<protein>
    <recommendedName>
        <fullName evidence="2">StbB</fullName>
    </recommendedName>
</protein>
<dbReference type="EMBL" id="MLJW01004286">
    <property type="protein sequence ID" value="OIQ70264.1"/>
    <property type="molecule type" value="Genomic_DNA"/>
</dbReference>
<sequence length="231" mass="25583">MKIAVINFSGNVGKSTVARHLVVPRLRNAQLIAIESINAHGSQDEAIRGKQFGQLQEALALMEDAVVDVGASNVEDFINLMTQYQGSHEDFDYFVVPTVSKAKQQRDTVSTIEALADIGIPPKKIRLVFNMVEMDEQVEQVVGCLFDYYASAKRFTLKSDATIHVNDIYGKLNGAQKSISEVLADPTDFKEQIKAAKEDQEKLKFAQMLSVKRLAVGVTAELDSVFKTLMK</sequence>
<dbReference type="SUPFAM" id="SSF52540">
    <property type="entry name" value="P-loop containing nucleoside triphosphate hydrolases"/>
    <property type="match status" value="1"/>
</dbReference>
<name>A0A1J5PHK4_9ZZZZ</name>
<dbReference type="NCBIfam" id="NF041292">
    <property type="entry name" value="StbB"/>
    <property type="match status" value="1"/>
</dbReference>
<organism evidence="1">
    <name type="scientific">mine drainage metagenome</name>
    <dbReference type="NCBI Taxonomy" id="410659"/>
    <lineage>
        <taxon>unclassified sequences</taxon>
        <taxon>metagenomes</taxon>
        <taxon>ecological metagenomes</taxon>
    </lineage>
</organism>
<dbReference type="InterPro" id="IPR027417">
    <property type="entry name" value="P-loop_NTPase"/>
</dbReference>
<dbReference type="AlphaFoldDB" id="A0A1J5PHK4"/>
<comment type="caution">
    <text evidence="1">The sequence shown here is derived from an EMBL/GenBank/DDBJ whole genome shotgun (WGS) entry which is preliminary data.</text>
</comment>
<evidence type="ECO:0000313" key="1">
    <source>
        <dbReference type="EMBL" id="OIQ70264.1"/>
    </source>
</evidence>
<dbReference type="InterPro" id="IPR047985">
    <property type="entry name" value="StbB-like"/>
</dbReference>
<proteinExistence type="predicted"/>
<reference evidence="1" key="1">
    <citation type="submission" date="2016-10" db="EMBL/GenBank/DDBJ databases">
        <title>Sequence of Gallionella enrichment culture.</title>
        <authorList>
            <person name="Poehlein A."/>
            <person name="Muehling M."/>
            <person name="Daniel R."/>
        </authorList>
    </citation>
    <scope>NUCLEOTIDE SEQUENCE</scope>
</reference>
<dbReference type="Gene3D" id="3.40.50.300">
    <property type="entry name" value="P-loop containing nucleotide triphosphate hydrolases"/>
    <property type="match status" value="1"/>
</dbReference>
<gene>
    <name evidence="1" type="ORF">GALL_481250</name>
</gene>
<evidence type="ECO:0008006" key="2">
    <source>
        <dbReference type="Google" id="ProtNLM"/>
    </source>
</evidence>
<accession>A0A1J5PHK4</accession>